<proteinExistence type="predicted"/>
<evidence type="ECO:0000256" key="1">
    <source>
        <dbReference type="SAM" id="MobiDB-lite"/>
    </source>
</evidence>
<dbReference type="PANTHER" id="PTHR14312:SF1">
    <property type="entry name" value="BASIC-LEUCINE ZIPPER TRANSCRIPTION FACTOR A"/>
    <property type="match status" value="1"/>
</dbReference>
<evidence type="ECO:0000313" key="2">
    <source>
        <dbReference type="Proteomes" id="UP000515125"/>
    </source>
</evidence>
<organism evidence="2 3">
    <name type="scientific">Cyclospora cayetanensis</name>
    <dbReference type="NCBI Taxonomy" id="88456"/>
    <lineage>
        <taxon>Eukaryota</taxon>
        <taxon>Sar</taxon>
        <taxon>Alveolata</taxon>
        <taxon>Apicomplexa</taxon>
        <taxon>Conoidasida</taxon>
        <taxon>Coccidia</taxon>
        <taxon>Eucoccidiorida</taxon>
        <taxon>Eimeriorina</taxon>
        <taxon>Eimeriidae</taxon>
        <taxon>Cyclospora</taxon>
    </lineage>
</organism>
<dbReference type="GO" id="GO:0005634">
    <property type="term" value="C:nucleus"/>
    <property type="evidence" value="ECO:0007669"/>
    <property type="project" value="TreeGrafter"/>
</dbReference>
<evidence type="ECO:0000313" key="3">
    <source>
        <dbReference type="RefSeq" id="XP_026193930.1"/>
    </source>
</evidence>
<protein>
    <submittedName>
        <fullName evidence="3">Uncharacterized protein LOC34618731</fullName>
    </submittedName>
</protein>
<dbReference type="GeneID" id="34618731"/>
<keyword evidence="2" id="KW-1185">Reference proteome</keyword>
<accession>A0A6P6S3Q8</accession>
<reference evidence="3" key="1">
    <citation type="submission" date="2025-08" db="UniProtKB">
        <authorList>
            <consortium name="RefSeq"/>
        </authorList>
    </citation>
    <scope>IDENTIFICATION</scope>
</reference>
<feature type="compositionally biased region" description="Low complexity" evidence="1">
    <location>
        <begin position="320"/>
        <end position="358"/>
    </location>
</feature>
<dbReference type="GO" id="GO:0043565">
    <property type="term" value="F:sequence-specific DNA binding"/>
    <property type="evidence" value="ECO:0007669"/>
    <property type="project" value="TreeGrafter"/>
</dbReference>
<feature type="compositionally biased region" description="Low complexity" evidence="1">
    <location>
        <begin position="387"/>
        <end position="417"/>
    </location>
</feature>
<dbReference type="RefSeq" id="XP_026193930.1">
    <property type="nucleotide sequence ID" value="XM_026338145.1"/>
</dbReference>
<feature type="region of interest" description="Disordered" evidence="1">
    <location>
        <begin position="313"/>
        <end position="417"/>
    </location>
</feature>
<dbReference type="PANTHER" id="PTHR14312">
    <property type="entry name" value="CREB/ATF BZIP TRANSCRIPTION FACTOR"/>
    <property type="match status" value="1"/>
</dbReference>
<sequence>MKGPLQTALLGLAAARSSTADFRREAQRVLDAFDLEASSDANSVVFWVKTQQIAANAALQQLQRCLPPQQLPQRKGTPALAANDSLLLLAIVSRAHTRLGLLLEGASKAQECEEAAEGPLDDAIHAVLIMLQHVNSKNRAALENYAQATHKGIHHIVAAAEEWEKSCYRVLELLTRHVKLIAHLPEARKGALWQLLTGMEEGSLPQKCAVIAASLCLIPSFKSATAAHIKRTLRRLLVQLRDCCLGEELPAQVTTNLALIEALLLLLLRLSLAFPLAFRSQLFLCCIPQLRQKARHDTEHQALLEETHRMRNSHLQMEGEQQQRQQEQHQQQLQEQRQHQQQLLPQEQPPQEQLRLQQKQYGDPQRADHWLQPTLDSPFPLSRKMLQQQEQRQQQEQQYQHQQQHQHQLQEQPSAASAVSPSAISPLEWQPLALVVLQRLSRLSVLRLFSTKGRSTLLQLCRLSLRCLRAPSLFAPLPVAKLISPSAEPFRELLRNLITSIPLLLEEEAESPLTPQGATSWRLRGRLKVHAAVTLSSALNALDSSNGESALQYASAHFHPQSSPRRKLPESPIKTQEVLASAASFGLSGGCREMERKKD</sequence>
<dbReference type="AlphaFoldDB" id="A0A6P6S3Q8"/>
<dbReference type="Proteomes" id="UP000515125">
    <property type="component" value="Unplaced"/>
</dbReference>
<name>A0A6P6S3Q8_9EIME</name>
<dbReference type="GO" id="GO:0010468">
    <property type="term" value="P:regulation of gene expression"/>
    <property type="evidence" value="ECO:0007669"/>
    <property type="project" value="TreeGrafter"/>
</dbReference>
<gene>
    <name evidence="3" type="primary">LOC34618731</name>
</gene>